<keyword evidence="1" id="KW-0812">Transmembrane</keyword>
<dbReference type="EMBL" id="CP042344">
    <property type="protein sequence ID" value="QEA12858.1"/>
    <property type="molecule type" value="Genomic_DNA"/>
</dbReference>
<keyword evidence="4" id="KW-1185">Reference proteome</keyword>
<dbReference type="Pfam" id="PF03372">
    <property type="entry name" value="Exo_endo_phos"/>
    <property type="match status" value="1"/>
</dbReference>
<sequence>MKPWFSATDTNASASAALAAPSDRPGRARKPGLANAIARRAVVVTWLCGLGAMSAFLPSLPEAAMPDSLRWLAGLVSHWQWLYAGLALAGALLAVSLRSRRPSLALLPPLAMVAAAWLHASPGASVRTASGKAAATLTVASANLNFERSEHAALAAWLLSADAPDVIALQEFTPSAMALVTRPELLAAYPYRALEPSEDQFGLGVLSKHPIASTQRVLPADTLATLKLRLVLDVNGHGLALTAVHPMPPISSAYARERDASLRQEAGLLTGGGMPGILLGDMNDSPWSTGLRGAAPLLRASGLAPTWPNLGGWLSILPLDHVLVTPGLRVEDAALGADLGSDHRPVRVRPALHK</sequence>
<dbReference type="Proteomes" id="UP000321199">
    <property type="component" value="Chromosome"/>
</dbReference>
<evidence type="ECO:0000313" key="4">
    <source>
        <dbReference type="Proteomes" id="UP000321199"/>
    </source>
</evidence>
<dbReference type="AlphaFoldDB" id="A0A5B8RVV0"/>
<name>A0A5B8RVV0_9BURK</name>
<feature type="transmembrane region" description="Helical" evidence="1">
    <location>
        <begin position="37"/>
        <end position="58"/>
    </location>
</feature>
<dbReference type="RefSeq" id="WP_146912451.1">
    <property type="nucleotide sequence ID" value="NZ_CP042344.1"/>
</dbReference>
<dbReference type="GO" id="GO:0004527">
    <property type="term" value="F:exonuclease activity"/>
    <property type="evidence" value="ECO:0007669"/>
    <property type="project" value="UniProtKB-KW"/>
</dbReference>
<evidence type="ECO:0000259" key="2">
    <source>
        <dbReference type="Pfam" id="PF03372"/>
    </source>
</evidence>
<keyword evidence="3" id="KW-0269">Exonuclease</keyword>
<keyword evidence="3" id="KW-0378">Hydrolase</keyword>
<dbReference type="InterPro" id="IPR036691">
    <property type="entry name" value="Endo/exonu/phosph_ase_sf"/>
</dbReference>
<evidence type="ECO:0000313" key="3">
    <source>
        <dbReference type="EMBL" id="QEA12858.1"/>
    </source>
</evidence>
<dbReference type="KEGG" id="cof:FOZ74_07365"/>
<keyword evidence="1" id="KW-0472">Membrane</keyword>
<dbReference type="SUPFAM" id="SSF56219">
    <property type="entry name" value="DNase I-like"/>
    <property type="match status" value="1"/>
</dbReference>
<dbReference type="GO" id="GO:0004519">
    <property type="term" value="F:endonuclease activity"/>
    <property type="evidence" value="ECO:0007669"/>
    <property type="project" value="UniProtKB-KW"/>
</dbReference>
<proteinExistence type="predicted"/>
<reference evidence="3 4" key="1">
    <citation type="submission" date="2019-07" db="EMBL/GenBank/DDBJ databases">
        <title>Complete genome sequence of Comamonas sp. NLF 7-7 isolated from livestock.</title>
        <authorList>
            <person name="Kim D.H."/>
            <person name="Kim J.G."/>
        </authorList>
    </citation>
    <scope>NUCLEOTIDE SEQUENCE [LARGE SCALE GENOMIC DNA]</scope>
    <source>
        <strain evidence="3 4">NLF 7-7</strain>
    </source>
</reference>
<feature type="domain" description="Endonuclease/exonuclease/phosphatase" evidence="2">
    <location>
        <begin position="140"/>
        <end position="343"/>
    </location>
</feature>
<gene>
    <name evidence="3" type="ORF">FOZ74_07365</name>
</gene>
<organism evidence="3 4">
    <name type="scientific">Comamonas flocculans</name>
    <dbReference type="NCBI Taxonomy" id="2597701"/>
    <lineage>
        <taxon>Bacteria</taxon>
        <taxon>Pseudomonadati</taxon>
        <taxon>Pseudomonadota</taxon>
        <taxon>Betaproteobacteria</taxon>
        <taxon>Burkholderiales</taxon>
        <taxon>Comamonadaceae</taxon>
        <taxon>Comamonas</taxon>
    </lineage>
</organism>
<dbReference type="OrthoDB" id="9796594at2"/>
<evidence type="ECO:0000256" key="1">
    <source>
        <dbReference type="SAM" id="Phobius"/>
    </source>
</evidence>
<protein>
    <submittedName>
        <fullName evidence="3">Endonuclease/exonuclease/phosphatase family protein</fullName>
    </submittedName>
</protein>
<dbReference type="Gene3D" id="3.60.10.10">
    <property type="entry name" value="Endonuclease/exonuclease/phosphatase"/>
    <property type="match status" value="1"/>
</dbReference>
<keyword evidence="1" id="KW-1133">Transmembrane helix</keyword>
<feature type="transmembrane region" description="Helical" evidence="1">
    <location>
        <begin position="78"/>
        <end position="97"/>
    </location>
</feature>
<feature type="transmembrane region" description="Helical" evidence="1">
    <location>
        <begin position="104"/>
        <end position="120"/>
    </location>
</feature>
<dbReference type="InterPro" id="IPR005135">
    <property type="entry name" value="Endo/exonuclease/phosphatase"/>
</dbReference>
<accession>A0A5B8RVV0</accession>
<keyword evidence="3" id="KW-0540">Nuclease</keyword>
<keyword evidence="3" id="KW-0255">Endonuclease</keyword>